<reference evidence="2" key="1">
    <citation type="submission" date="2020-10" db="EMBL/GenBank/DDBJ databases">
        <title>Unveiling of a novel bifunctional photoreceptor, Dualchrome1, isolated from a cosmopolitan green alga.</title>
        <authorList>
            <person name="Suzuki S."/>
            <person name="Kawachi M."/>
        </authorList>
    </citation>
    <scope>NUCLEOTIDE SEQUENCE</scope>
    <source>
        <strain evidence="2">NIES 2893</strain>
    </source>
</reference>
<dbReference type="PANTHER" id="PTHR10314">
    <property type="entry name" value="CYSTATHIONINE BETA-SYNTHASE"/>
    <property type="match status" value="1"/>
</dbReference>
<sequence length="268" mass="29107">MHGGDALQWLANALKKCFCKTQHATAQPPAFHALVGRTPIIRLRALLHNAHACVYIKAEQLNPSGSVFDRYADKVTKRAPTHAKYAVVSEKIGGEAASLAMALAPAGYRVRARIAASQELPTGTKKLHDALGVQQVSENYHVVDDGMCWDADSVFQANDVVEEVRRDILDEIYEQMKQVEKEYASQVVDVWFAVDDVEGGNNTADKSTPLCGLKPTDAMAWIATNEGLLVSPRTAAMVARAASALSSGTEKHRAIVVVAHETGERYVV</sequence>
<comment type="caution">
    <text evidence="2">The sequence shown here is derived from an EMBL/GenBank/DDBJ whole genome shotgun (WGS) entry which is preliminary data.</text>
</comment>
<evidence type="ECO:0000313" key="2">
    <source>
        <dbReference type="EMBL" id="GHP07193.1"/>
    </source>
</evidence>
<keyword evidence="3" id="KW-1185">Reference proteome</keyword>
<protein>
    <recommendedName>
        <fullName evidence="1">Tryptophan synthase beta chain-like PALP domain-containing protein</fullName>
    </recommendedName>
</protein>
<dbReference type="SUPFAM" id="SSF53686">
    <property type="entry name" value="Tryptophan synthase beta subunit-like PLP-dependent enzymes"/>
    <property type="match status" value="1"/>
</dbReference>
<dbReference type="InterPro" id="IPR001926">
    <property type="entry name" value="TrpB-like_PALP"/>
</dbReference>
<dbReference type="EMBL" id="BNJQ01000015">
    <property type="protein sequence ID" value="GHP07193.1"/>
    <property type="molecule type" value="Genomic_DNA"/>
</dbReference>
<dbReference type="InterPro" id="IPR036052">
    <property type="entry name" value="TrpB-like_PALP_sf"/>
</dbReference>
<gene>
    <name evidence="2" type="ORF">PPROV_000593500</name>
</gene>
<proteinExistence type="predicted"/>
<dbReference type="InterPro" id="IPR050214">
    <property type="entry name" value="Cys_Synth/Cystath_Beta-Synth"/>
</dbReference>
<dbReference type="Pfam" id="PF00291">
    <property type="entry name" value="PALP"/>
    <property type="match status" value="1"/>
</dbReference>
<accession>A0A830HKR0</accession>
<dbReference type="Gene3D" id="3.40.50.1100">
    <property type="match status" value="2"/>
</dbReference>
<dbReference type="Proteomes" id="UP000660262">
    <property type="component" value="Unassembled WGS sequence"/>
</dbReference>
<feature type="domain" description="Tryptophan synthase beta chain-like PALP" evidence="1">
    <location>
        <begin position="34"/>
        <end position="133"/>
    </location>
</feature>
<evidence type="ECO:0000313" key="3">
    <source>
        <dbReference type="Proteomes" id="UP000660262"/>
    </source>
</evidence>
<organism evidence="2 3">
    <name type="scientific">Pycnococcus provasolii</name>
    <dbReference type="NCBI Taxonomy" id="41880"/>
    <lineage>
        <taxon>Eukaryota</taxon>
        <taxon>Viridiplantae</taxon>
        <taxon>Chlorophyta</taxon>
        <taxon>Pseudoscourfieldiophyceae</taxon>
        <taxon>Pseudoscourfieldiales</taxon>
        <taxon>Pycnococcaceae</taxon>
        <taxon>Pycnococcus</taxon>
    </lineage>
</organism>
<dbReference type="AlphaFoldDB" id="A0A830HKR0"/>
<name>A0A830HKR0_9CHLO</name>
<evidence type="ECO:0000259" key="1">
    <source>
        <dbReference type="Pfam" id="PF00291"/>
    </source>
</evidence>